<name>A0A918T282_9ACTN</name>
<dbReference type="RefSeq" id="WP_189977849.1">
    <property type="nucleotide sequence ID" value="NZ_BMUL01000007.1"/>
</dbReference>
<sequence length="484" mass="51621">MATTDRYGNTLHACTPEGAAHLDRAVEALLFFRPEVTGAVEDALAASPGSPDVQAFAAYLGTLGTEHTGAATARERFARYADGLDAAALPARERLHLAAAAACLDGDLHGAAGLLEELSLAHPRDALALFAGHQLDFLTGDAVRLRDRIGGALSAWGRADGHRGALLGMYAFGLEESGHYRRAEEAGLAALERHPADVWAVHAVTHTYEMQGRIAEGVAFLDARAGHWGSGNYLTVHNWWHYALYALEAGAEETALRVYDAAVHRPESAGLAMELLDAAALLWRLRLAGREEPERWARLADAWEARADPPFYAFNDAHAVMAYVGAGRPGAAEALIADRRRWLAGDAAGPAPSNRAMTAEIGLPVCEALLAQGRGDHAAVVRLLWPVRRRLHAFGGSHAQRDAVQRTLLESALAAGDHDRARLLLSERDGLRPDSPYNWLGRARLADAIGDAALAAVARGRAEGALKGLRPAAPGLVPVPDPTR</sequence>
<keyword evidence="2" id="KW-0802">TPR repeat</keyword>
<reference evidence="3" key="1">
    <citation type="journal article" date="2014" name="Int. J. Syst. Evol. Microbiol.">
        <title>Complete genome sequence of Corynebacterium casei LMG S-19264T (=DSM 44701T), isolated from a smear-ripened cheese.</title>
        <authorList>
            <consortium name="US DOE Joint Genome Institute (JGI-PGF)"/>
            <person name="Walter F."/>
            <person name="Albersmeier A."/>
            <person name="Kalinowski J."/>
            <person name="Ruckert C."/>
        </authorList>
    </citation>
    <scope>NUCLEOTIDE SEQUENCE</scope>
    <source>
        <strain evidence="3">JCM 4518</strain>
    </source>
</reference>
<dbReference type="CDD" id="cd05804">
    <property type="entry name" value="StaR_like"/>
    <property type="match status" value="1"/>
</dbReference>
<keyword evidence="4" id="KW-1185">Reference proteome</keyword>
<accession>A0A918T282</accession>
<evidence type="ECO:0000256" key="2">
    <source>
        <dbReference type="ARBA" id="ARBA00022803"/>
    </source>
</evidence>
<organism evidence="3 4">
    <name type="scientific">Streptomyces termitum</name>
    <dbReference type="NCBI Taxonomy" id="67368"/>
    <lineage>
        <taxon>Bacteria</taxon>
        <taxon>Bacillati</taxon>
        <taxon>Actinomycetota</taxon>
        <taxon>Actinomycetes</taxon>
        <taxon>Kitasatosporales</taxon>
        <taxon>Streptomycetaceae</taxon>
        <taxon>Streptomyces</taxon>
    </lineage>
</organism>
<evidence type="ECO:0000256" key="1">
    <source>
        <dbReference type="ARBA" id="ARBA00022737"/>
    </source>
</evidence>
<gene>
    <name evidence="3" type="ORF">GCM10010305_32750</name>
</gene>
<dbReference type="AlphaFoldDB" id="A0A918T282"/>
<dbReference type="PANTHER" id="PTHR16263">
    <property type="entry name" value="TETRATRICOPEPTIDE REPEAT PROTEIN 38"/>
    <property type="match status" value="1"/>
</dbReference>
<dbReference type="Proteomes" id="UP000644020">
    <property type="component" value="Unassembled WGS sequence"/>
</dbReference>
<dbReference type="InterPro" id="IPR033891">
    <property type="entry name" value="TTC38"/>
</dbReference>
<dbReference type="PANTHER" id="PTHR16263:SF4">
    <property type="entry name" value="TETRATRICOPEPTIDE REPEAT PROTEIN 38"/>
    <property type="match status" value="1"/>
</dbReference>
<evidence type="ECO:0000313" key="3">
    <source>
        <dbReference type="EMBL" id="GHA86345.1"/>
    </source>
</evidence>
<reference evidence="3" key="2">
    <citation type="submission" date="2020-09" db="EMBL/GenBank/DDBJ databases">
        <authorList>
            <person name="Sun Q."/>
            <person name="Ohkuma M."/>
        </authorList>
    </citation>
    <scope>NUCLEOTIDE SEQUENCE</scope>
    <source>
        <strain evidence="3">JCM 4518</strain>
    </source>
</reference>
<proteinExistence type="predicted"/>
<evidence type="ECO:0000313" key="4">
    <source>
        <dbReference type="Proteomes" id="UP000644020"/>
    </source>
</evidence>
<comment type="caution">
    <text evidence="3">The sequence shown here is derived from an EMBL/GenBank/DDBJ whole genome shotgun (WGS) entry which is preliminary data.</text>
</comment>
<protein>
    <submittedName>
        <fullName evidence="3">Tetratricopeptide repeat protein 38 family protein</fullName>
    </submittedName>
</protein>
<keyword evidence="1" id="KW-0677">Repeat</keyword>
<dbReference type="EMBL" id="BMUL01000007">
    <property type="protein sequence ID" value="GHA86345.1"/>
    <property type="molecule type" value="Genomic_DNA"/>
</dbReference>